<dbReference type="Pfam" id="PF12838">
    <property type="entry name" value="Fer4_7"/>
    <property type="match status" value="1"/>
</dbReference>
<dbReference type="PROSITE" id="PS51379">
    <property type="entry name" value="4FE4S_FER_2"/>
    <property type="match status" value="4"/>
</dbReference>
<dbReference type="PANTHER" id="PTHR43498">
    <property type="entry name" value="FERREDOXIN:COB-COM HETERODISULFIDE REDUCTASE SUBUNIT A"/>
    <property type="match status" value="1"/>
</dbReference>
<dbReference type="AlphaFoldDB" id="A0A9X4MH03"/>
<feature type="domain" description="4Fe-4S ferredoxin-type" evidence="9">
    <location>
        <begin position="942"/>
        <end position="971"/>
    </location>
</feature>
<dbReference type="EMBL" id="JAPHEH010000001">
    <property type="protein sequence ID" value="MDG4477076.1"/>
    <property type="molecule type" value="Genomic_DNA"/>
</dbReference>
<evidence type="ECO:0000259" key="9">
    <source>
        <dbReference type="PROSITE" id="PS51379"/>
    </source>
</evidence>
<dbReference type="Gene3D" id="3.50.50.60">
    <property type="entry name" value="FAD/NAD(P)-binding domain"/>
    <property type="match status" value="1"/>
</dbReference>
<dbReference type="InterPro" id="IPR017900">
    <property type="entry name" value="4Fe4S_Fe_S_CS"/>
</dbReference>
<evidence type="ECO:0000256" key="1">
    <source>
        <dbReference type="ARBA" id="ARBA00001974"/>
    </source>
</evidence>
<dbReference type="GO" id="GO:0051539">
    <property type="term" value="F:4 iron, 4 sulfur cluster binding"/>
    <property type="evidence" value="ECO:0007669"/>
    <property type="project" value="UniProtKB-KW"/>
</dbReference>
<dbReference type="SUPFAM" id="SSF51971">
    <property type="entry name" value="Nucleotide-binding domain"/>
    <property type="match status" value="2"/>
</dbReference>
<reference evidence="10" key="1">
    <citation type="journal article" date="2022" name="bioRxiv">
        <title>Thiovibrio frasassiensisgen. nov., sp. nov., an autotrophic, elemental sulfur disproportionating bacterium isolated from sulfidic karst sediment, and proposal of Thiovibrionaceae fam. nov.</title>
        <authorList>
            <person name="Aronson H."/>
            <person name="Thomas C."/>
            <person name="Bhattacharyya M."/>
            <person name="Eckstein S."/>
            <person name="Jensen S."/>
            <person name="Barco R."/>
            <person name="Macalady J."/>
            <person name="Amend J."/>
        </authorList>
    </citation>
    <scope>NUCLEOTIDE SEQUENCE</scope>
    <source>
        <strain evidence="10">RS19-109</strain>
    </source>
</reference>
<dbReference type="RefSeq" id="WP_307634040.1">
    <property type="nucleotide sequence ID" value="NZ_JAPHEH010000001.1"/>
</dbReference>
<dbReference type="GO" id="GO:0016491">
    <property type="term" value="F:oxidoreductase activity"/>
    <property type="evidence" value="ECO:0007669"/>
    <property type="project" value="UniProtKB-KW"/>
</dbReference>
<evidence type="ECO:0000256" key="8">
    <source>
        <dbReference type="ARBA" id="ARBA00023014"/>
    </source>
</evidence>
<keyword evidence="6" id="KW-0560">Oxidoreductase</keyword>
<evidence type="ECO:0000313" key="11">
    <source>
        <dbReference type="Proteomes" id="UP001154240"/>
    </source>
</evidence>
<feature type="domain" description="4Fe-4S ferredoxin-type" evidence="9">
    <location>
        <begin position="975"/>
        <end position="1004"/>
    </location>
</feature>
<dbReference type="InterPro" id="IPR023753">
    <property type="entry name" value="FAD/NAD-binding_dom"/>
</dbReference>
<organism evidence="10 11">
    <name type="scientific">Thiovibrio frasassiensis</name>
    <dbReference type="NCBI Taxonomy" id="2984131"/>
    <lineage>
        <taxon>Bacteria</taxon>
        <taxon>Pseudomonadati</taxon>
        <taxon>Thermodesulfobacteriota</taxon>
        <taxon>Desulfobulbia</taxon>
        <taxon>Desulfobulbales</taxon>
        <taxon>Thiovibrionaceae</taxon>
        <taxon>Thiovibrio</taxon>
    </lineage>
</organism>
<keyword evidence="11" id="KW-1185">Reference proteome</keyword>
<dbReference type="Pfam" id="PF12831">
    <property type="entry name" value="FAD_oxidored"/>
    <property type="match status" value="1"/>
</dbReference>
<accession>A0A9X4MH03</accession>
<proteinExistence type="inferred from homology"/>
<gene>
    <name evidence="10" type="ORF">OLX77_13020</name>
</gene>
<keyword evidence="3" id="KW-0004">4Fe-4S</keyword>
<dbReference type="InterPro" id="IPR039650">
    <property type="entry name" value="HdrA-like"/>
</dbReference>
<comment type="caution">
    <text evidence="10">The sequence shown here is derived from an EMBL/GenBank/DDBJ whole genome shotgun (WGS) entry which is preliminary data.</text>
</comment>
<dbReference type="Pfam" id="PF07992">
    <property type="entry name" value="Pyr_redox_2"/>
    <property type="match status" value="1"/>
</dbReference>
<keyword evidence="5" id="KW-0285">Flavoprotein</keyword>
<keyword evidence="4" id="KW-0479">Metal-binding</keyword>
<dbReference type="InterPro" id="IPR036188">
    <property type="entry name" value="FAD/NAD-bd_sf"/>
</dbReference>
<comment type="cofactor">
    <cofactor evidence="1">
        <name>FAD</name>
        <dbReference type="ChEBI" id="CHEBI:57692"/>
    </cofactor>
</comment>
<evidence type="ECO:0000256" key="2">
    <source>
        <dbReference type="ARBA" id="ARBA00006561"/>
    </source>
</evidence>
<reference evidence="10" key="2">
    <citation type="submission" date="2022-10" db="EMBL/GenBank/DDBJ databases">
        <authorList>
            <person name="Aronson H.S."/>
        </authorList>
    </citation>
    <scope>NUCLEOTIDE SEQUENCE</scope>
    <source>
        <strain evidence="10">RS19-109</strain>
    </source>
</reference>
<dbReference type="InterPro" id="IPR017896">
    <property type="entry name" value="4Fe4S_Fe-S-bd"/>
</dbReference>
<dbReference type="Gene3D" id="3.40.50.720">
    <property type="entry name" value="NAD(P)-binding Rossmann-like Domain"/>
    <property type="match status" value="1"/>
</dbReference>
<comment type="similarity">
    <text evidence="2">Belongs to the HdrA family.</text>
</comment>
<feature type="domain" description="4Fe-4S ferredoxin-type" evidence="9">
    <location>
        <begin position="155"/>
        <end position="189"/>
    </location>
</feature>
<keyword evidence="5" id="KW-0274">FAD</keyword>
<dbReference type="Gene3D" id="3.30.70.20">
    <property type="match status" value="2"/>
</dbReference>
<evidence type="ECO:0000256" key="3">
    <source>
        <dbReference type="ARBA" id="ARBA00022485"/>
    </source>
</evidence>
<evidence type="ECO:0000256" key="7">
    <source>
        <dbReference type="ARBA" id="ARBA00023004"/>
    </source>
</evidence>
<evidence type="ECO:0000313" key="10">
    <source>
        <dbReference type="EMBL" id="MDG4477076.1"/>
    </source>
</evidence>
<dbReference type="GO" id="GO:0046872">
    <property type="term" value="F:metal ion binding"/>
    <property type="evidence" value="ECO:0007669"/>
    <property type="project" value="UniProtKB-KW"/>
</dbReference>
<keyword evidence="8" id="KW-0411">Iron-sulfur</keyword>
<protein>
    <submittedName>
        <fullName evidence="10">FAD-dependent oxidoreductase</fullName>
    </submittedName>
</protein>
<name>A0A9X4MH03_9BACT</name>
<dbReference type="Proteomes" id="UP001154240">
    <property type="component" value="Unassembled WGS sequence"/>
</dbReference>
<evidence type="ECO:0000256" key="4">
    <source>
        <dbReference type="ARBA" id="ARBA00022723"/>
    </source>
</evidence>
<evidence type="ECO:0000256" key="5">
    <source>
        <dbReference type="ARBA" id="ARBA00022827"/>
    </source>
</evidence>
<feature type="domain" description="4Fe-4S ferredoxin-type" evidence="9">
    <location>
        <begin position="107"/>
        <end position="137"/>
    </location>
</feature>
<dbReference type="SUPFAM" id="SSF54862">
    <property type="entry name" value="4Fe-4S ferredoxins"/>
    <property type="match status" value="2"/>
</dbReference>
<sequence>MHASEAHPSGLQTVGSVMVVGGGVAGVQAALDLTELGLKVYLVEKSGAIGGVMARLDKTFPTNDCSLCILAPKLVEAGRDPNIVILTLSELIALEGESGRFTAKIRKQPRYIDEEICTGCGQCTLYCLKQIGDEYNENLASTNAAHIDYAQAVPTSYHIDPKSCLKLNYETCGLCASVCQAGAIRFDQREEVLEIPVGAVILAPGFGRVSEEVLGRYGWGRFADVLTAFEHERLMCASGPTGGEIVRPSDEKHPRKIAFLQCIGSRDEMCGNNYCSSVCCMYAIKQATLAREHDPHCEITLFYMDVRTHGKGFDAARERAIAEGNFRVIYARPPKVEDVFDGGLLLNWSTEDGKHHGEKFDLVVLSQGLEAPDDAEQLGRAAGIDLNRYHFAQTGTYTPLATSRPGVQVIGAFQGPKDIPDSVTQAGGAAALCSGQLALARGSEMTRAEFPPERDIAGEEPRIGVFVCHCGINIAGVVDVRAVRDYARELPGVVYATDNLYSCSQDTQQHLVEIIKKHNLNRIVVSACTPRTHEPLFQATLRDAGLNRALFEMANIRDQCSWVHMHEPQQATDKAKDLVRMAVAKAAHLTALPEQRLPVTPAALVIGGGLAGLTAALAIGEQGFATTLVEEAATLGGRALLLSADRFGDDPRKAMQTLLNRVQAHPRITVRTKSRVASISGYVGNFTTTIAGETGSEVLHHGVAVIATGGRAYAPQQYLHGVSERVMTQLALEKKLASGRPLAAKTKQVAMIQCVGSRGEDLAYCSRVCCGQALKNSLRLKALDPALSITIFYRDMRAYGFLEDEYRKARELGVLFTRYNPDNPPRVRAGRGKSSPLIVEVFDPILGQEVAREVDLVVLSVGIVPEDPSELARMLKVPVTADKFYLEAHVKLRPVDLAVDGVYVCGLAHGPKTMDETIAQAQAAAGRACQPLAKGAISPEPIVSQVDPDLCIGCGACETFCPYKAIKIDKEVKPRKAQILTASCKGCGVCAARCPTMAIDMGRFTLEGIRAQIHAFAKEHDHE</sequence>
<dbReference type="PANTHER" id="PTHR43498:SF1">
    <property type="entry name" value="COB--COM HETERODISULFIDE REDUCTASE IRON-SULFUR SUBUNIT A"/>
    <property type="match status" value="1"/>
</dbReference>
<dbReference type="PROSITE" id="PS00198">
    <property type="entry name" value="4FE4S_FER_1"/>
    <property type="match status" value="2"/>
</dbReference>
<keyword evidence="7" id="KW-0408">Iron</keyword>
<evidence type="ECO:0000256" key="6">
    <source>
        <dbReference type="ARBA" id="ARBA00023002"/>
    </source>
</evidence>